<reference evidence="3 4" key="1">
    <citation type="journal article" date="2016" name="Proc. Natl. Acad. Sci. U.S.A.">
        <title>Comparative genomics of biotechnologically important yeasts.</title>
        <authorList>
            <person name="Riley R."/>
            <person name="Haridas S."/>
            <person name="Wolfe K.H."/>
            <person name="Lopes M.R."/>
            <person name="Hittinger C.T."/>
            <person name="Goeker M."/>
            <person name="Salamov A.A."/>
            <person name="Wisecaver J.H."/>
            <person name="Long T.M."/>
            <person name="Calvey C.H."/>
            <person name="Aerts A.L."/>
            <person name="Barry K.W."/>
            <person name="Choi C."/>
            <person name="Clum A."/>
            <person name="Coughlan A.Y."/>
            <person name="Deshpande S."/>
            <person name="Douglass A.P."/>
            <person name="Hanson S.J."/>
            <person name="Klenk H.-P."/>
            <person name="LaButti K.M."/>
            <person name="Lapidus A."/>
            <person name="Lindquist E.A."/>
            <person name="Lipzen A.M."/>
            <person name="Meier-Kolthoff J.P."/>
            <person name="Ohm R.A."/>
            <person name="Otillar R.P."/>
            <person name="Pangilinan J.L."/>
            <person name="Peng Y."/>
            <person name="Rokas A."/>
            <person name="Rosa C.A."/>
            <person name="Scheuner C."/>
            <person name="Sibirny A.A."/>
            <person name="Slot J.C."/>
            <person name="Stielow J.B."/>
            <person name="Sun H."/>
            <person name="Kurtzman C.P."/>
            <person name="Blackwell M."/>
            <person name="Grigoriev I.V."/>
            <person name="Jeffries T.W."/>
        </authorList>
    </citation>
    <scope>NUCLEOTIDE SEQUENCE [LARGE SCALE GENOMIC DNA]</scope>
    <source>
        <strain evidence="3 4">DSM 6958</strain>
    </source>
</reference>
<evidence type="ECO:0000256" key="1">
    <source>
        <dbReference type="SAM" id="Phobius"/>
    </source>
</evidence>
<sequence length="583" mass="65771">MLKFTGARSRVYSLGARQLLWPLGRGIFYRKLHIIKAGVSSVTPALNGRLRDDARLETSADDKRKNTAPLIDHNPAPLASFSPSKLVRSLDKFRSSLTSLAERDDRCHNKDLIAWIDTLLNTLQHPNRPLKVLVIPWGCTKQQITDVVNSLLTEPTTITHHWVRPYLSNRSLRAEGNRLLVTFAESANVVPSYLPSSVVQINLPSPILAPRGMSRGIQILELNSFEDHNLPGCDSSHLRIFVTNSPASLVSPLPESHVPSQLVLLAKGLDTFPQDVHSGFQSTPIIVSSSLPLPESDEKFFKPLSNIESLKTAIQLQTQSLVPWLQEIEHAVKSEIALESLSSILKVEDKRIRSLIQQWAIDSNHELHQSLIPGLNKLTRSKISWWKLYIYFGDMSHVANQTQETLNEYFFPRARPRIGYIAGNIDELNIVGSPSKTTDSVAKDYFGLTRQHILQKHIPQLQQEARDQLLITVVGTQLPLISVAELGVFFYDYSLYTMGSVAALGLILGFKHLQNKWIKYTEEFNRQVVDQAQVAIESYEADLTDKWNSKHTSLVQQIQILDKIVQDYQQCISEYESDQSPKK</sequence>
<evidence type="ECO:0000313" key="4">
    <source>
        <dbReference type="Proteomes" id="UP000095009"/>
    </source>
</evidence>
<dbReference type="OrthoDB" id="5319015at2759"/>
<protein>
    <recommendedName>
        <fullName evidence="2">Mmc1 C-terminal domain-containing protein</fullName>
    </recommendedName>
</protein>
<accession>A0A1E3PNM3</accession>
<dbReference type="STRING" id="857566.A0A1E3PNM3"/>
<keyword evidence="1" id="KW-0812">Transmembrane</keyword>
<keyword evidence="1" id="KW-1133">Transmembrane helix</keyword>
<dbReference type="EMBL" id="KV454407">
    <property type="protein sequence ID" value="ODQ66890.1"/>
    <property type="molecule type" value="Genomic_DNA"/>
</dbReference>
<name>A0A1E3PNM3_9ASCO</name>
<dbReference type="Proteomes" id="UP000095009">
    <property type="component" value="Unassembled WGS sequence"/>
</dbReference>
<feature type="domain" description="Mmc1 C-terminal" evidence="2">
    <location>
        <begin position="353"/>
        <end position="532"/>
    </location>
</feature>
<dbReference type="Pfam" id="PF23868">
    <property type="entry name" value="Mmc1_C"/>
    <property type="match status" value="1"/>
</dbReference>
<evidence type="ECO:0000259" key="2">
    <source>
        <dbReference type="Pfam" id="PF23868"/>
    </source>
</evidence>
<gene>
    <name evidence="3" type="ORF">NADFUDRAFT_49343</name>
</gene>
<dbReference type="InterPro" id="IPR056196">
    <property type="entry name" value="Mmc1_C"/>
</dbReference>
<keyword evidence="1" id="KW-0472">Membrane</keyword>
<dbReference type="PANTHER" id="PTHR38644">
    <property type="entry name" value="EXPRESSED PROTEIN"/>
    <property type="match status" value="1"/>
</dbReference>
<proteinExistence type="predicted"/>
<feature type="transmembrane region" description="Helical" evidence="1">
    <location>
        <begin position="493"/>
        <end position="510"/>
    </location>
</feature>
<organism evidence="3 4">
    <name type="scientific">Nadsonia fulvescens var. elongata DSM 6958</name>
    <dbReference type="NCBI Taxonomy" id="857566"/>
    <lineage>
        <taxon>Eukaryota</taxon>
        <taxon>Fungi</taxon>
        <taxon>Dikarya</taxon>
        <taxon>Ascomycota</taxon>
        <taxon>Saccharomycotina</taxon>
        <taxon>Dipodascomycetes</taxon>
        <taxon>Dipodascales</taxon>
        <taxon>Dipodascales incertae sedis</taxon>
        <taxon>Nadsonia</taxon>
    </lineage>
</organism>
<keyword evidence="4" id="KW-1185">Reference proteome</keyword>
<dbReference type="PANTHER" id="PTHR38644:SF1">
    <property type="entry name" value="EXPRESSED PROTEIN"/>
    <property type="match status" value="1"/>
</dbReference>
<evidence type="ECO:0000313" key="3">
    <source>
        <dbReference type="EMBL" id="ODQ66890.1"/>
    </source>
</evidence>
<dbReference type="AlphaFoldDB" id="A0A1E3PNM3"/>